<keyword evidence="4" id="KW-1185">Reference proteome</keyword>
<dbReference type="SUPFAM" id="SSF47473">
    <property type="entry name" value="EF-hand"/>
    <property type="match status" value="1"/>
</dbReference>
<sequence>MFRTMLILLVFGACMSAPLLASAQNGLGNIADSVDRLDRNFDAADRSHDGLLSKDEAEAGHVPFIAKNFDAIDTSKRGLVSKDDVHAYIRHLLMHGQPASASSGK</sequence>
<comment type="caution">
    <text evidence="3">The sequence shown here is derived from an EMBL/GenBank/DDBJ whole genome shotgun (WGS) entry which is preliminary data.</text>
</comment>
<evidence type="ECO:0000313" key="4">
    <source>
        <dbReference type="Proteomes" id="UP000621898"/>
    </source>
</evidence>
<dbReference type="RefSeq" id="WP_229792927.1">
    <property type="nucleotide sequence ID" value="NZ_BMXT01000004.1"/>
</dbReference>
<evidence type="ECO:0000256" key="1">
    <source>
        <dbReference type="SAM" id="SignalP"/>
    </source>
</evidence>
<organism evidence="3 4">
    <name type="scientific">Rhodanobacter panaciterrae</name>
    <dbReference type="NCBI Taxonomy" id="490572"/>
    <lineage>
        <taxon>Bacteria</taxon>
        <taxon>Pseudomonadati</taxon>
        <taxon>Pseudomonadota</taxon>
        <taxon>Gammaproteobacteria</taxon>
        <taxon>Lysobacterales</taxon>
        <taxon>Rhodanobacteraceae</taxon>
        <taxon>Rhodanobacter</taxon>
    </lineage>
</organism>
<dbReference type="EMBL" id="BMXT01000004">
    <property type="protein sequence ID" value="GGY33813.1"/>
    <property type="molecule type" value="Genomic_DNA"/>
</dbReference>
<dbReference type="InterPro" id="IPR002048">
    <property type="entry name" value="EF_hand_dom"/>
</dbReference>
<feature type="chain" id="PRO_5047085955" description="EF-hand domain-containing protein" evidence="1">
    <location>
        <begin position="24"/>
        <end position="105"/>
    </location>
</feature>
<keyword evidence="1" id="KW-0732">Signal</keyword>
<dbReference type="Gene3D" id="1.10.238.10">
    <property type="entry name" value="EF-hand"/>
    <property type="match status" value="1"/>
</dbReference>
<dbReference type="InterPro" id="IPR011992">
    <property type="entry name" value="EF-hand-dom_pair"/>
</dbReference>
<reference evidence="4" key="1">
    <citation type="journal article" date="2019" name="Int. J. Syst. Evol. Microbiol.">
        <title>The Global Catalogue of Microorganisms (GCM) 10K type strain sequencing project: providing services to taxonomists for standard genome sequencing and annotation.</title>
        <authorList>
            <consortium name="The Broad Institute Genomics Platform"/>
            <consortium name="The Broad Institute Genome Sequencing Center for Infectious Disease"/>
            <person name="Wu L."/>
            <person name="Ma J."/>
        </authorList>
    </citation>
    <scope>NUCLEOTIDE SEQUENCE [LARGE SCALE GENOMIC DNA]</scope>
    <source>
        <strain evidence="4">KCTC 22232</strain>
    </source>
</reference>
<dbReference type="PROSITE" id="PS50222">
    <property type="entry name" value="EF_HAND_2"/>
    <property type="match status" value="1"/>
</dbReference>
<name>A0ABQ3A6Q1_9GAMM</name>
<feature type="signal peptide" evidence="1">
    <location>
        <begin position="1"/>
        <end position="23"/>
    </location>
</feature>
<proteinExistence type="predicted"/>
<dbReference type="Proteomes" id="UP000621898">
    <property type="component" value="Unassembled WGS sequence"/>
</dbReference>
<gene>
    <name evidence="3" type="ORF">GCM10008098_28960</name>
</gene>
<accession>A0ABQ3A6Q1</accession>
<feature type="domain" description="EF-hand" evidence="2">
    <location>
        <begin position="32"/>
        <end position="67"/>
    </location>
</feature>
<evidence type="ECO:0000313" key="3">
    <source>
        <dbReference type="EMBL" id="GGY33813.1"/>
    </source>
</evidence>
<evidence type="ECO:0000259" key="2">
    <source>
        <dbReference type="PROSITE" id="PS50222"/>
    </source>
</evidence>
<protein>
    <recommendedName>
        <fullName evidence="2">EF-hand domain-containing protein</fullName>
    </recommendedName>
</protein>